<dbReference type="EMBL" id="CAJNOR010003684">
    <property type="protein sequence ID" value="CAF1438081.1"/>
    <property type="molecule type" value="Genomic_DNA"/>
</dbReference>
<comment type="similarity">
    <text evidence="3">Belongs to the MNN1/MNT family.</text>
</comment>
<dbReference type="PANTHER" id="PTHR31646:SF1">
    <property type="entry name" value="ALPHA-1,2-MANNOSYLTRANSFERASE MNN2"/>
    <property type="match status" value="1"/>
</dbReference>
<dbReference type="SUPFAM" id="SSF53448">
    <property type="entry name" value="Nucleotide-diphospho-sugar transferases"/>
    <property type="match status" value="1"/>
</dbReference>
<evidence type="ECO:0000256" key="2">
    <source>
        <dbReference type="ARBA" id="ARBA00004606"/>
    </source>
</evidence>
<dbReference type="Pfam" id="PF11051">
    <property type="entry name" value="Mannosyl_trans3"/>
    <property type="match status" value="1"/>
</dbReference>
<name>A0A815NI02_ADIRI</name>
<dbReference type="InterPro" id="IPR022751">
    <property type="entry name" value="Alpha_mannosyltransferase"/>
</dbReference>
<keyword evidence="12" id="KW-1185">Reference proteome</keyword>
<evidence type="ECO:0000256" key="8">
    <source>
        <dbReference type="ARBA" id="ARBA00023034"/>
    </source>
</evidence>
<dbReference type="AlphaFoldDB" id="A0A815NI02"/>
<keyword evidence="5" id="KW-0812">Transmembrane</keyword>
<evidence type="ECO:0000256" key="10">
    <source>
        <dbReference type="ARBA" id="ARBA00037847"/>
    </source>
</evidence>
<dbReference type="GO" id="GO:0000026">
    <property type="term" value="F:alpha-1,2-mannosyltransferase activity"/>
    <property type="evidence" value="ECO:0007669"/>
    <property type="project" value="TreeGrafter"/>
</dbReference>
<proteinExistence type="inferred from homology"/>
<comment type="subcellular location">
    <subcellularLocation>
        <location evidence="10">Endomembrane system</location>
        <topology evidence="10">Single-pass membrane protein</topology>
    </subcellularLocation>
    <subcellularLocation>
        <location evidence="1">Golgi apparatus membrane</location>
    </subcellularLocation>
    <subcellularLocation>
        <location evidence="2">Membrane</location>
        <topology evidence="2">Single-pass type II membrane protein</topology>
    </subcellularLocation>
</comment>
<dbReference type="Gene3D" id="3.90.550.10">
    <property type="entry name" value="Spore Coat Polysaccharide Biosynthesis Protein SpsA, Chain A"/>
    <property type="match status" value="1"/>
</dbReference>
<protein>
    <submittedName>
        <fullName evidence="11">Uncharacterized protein</fullName>
    </submittedName>
</protein>
<keyword evidence="4" id="KW-0808">Transferase</keyword>
<reference evidence="11" key="1">
    <citation type="submission" date="2021-02" db="EMBL/GenBank/DDBJ databases">
        <authorList>
            <person name="Nowell W R."/>
        </authorList>
    </citation>
    <scope>NUCLEOTIDE SEQUENCE</scope>
</reference>
<keyword evidence="8" id="KW-0333">Golgi apparatus</keyword>
<evidence type="ECO:0000313" key="12">
    <source>
        <dbReference type="Proteomes" id="UP000663828"/>
    </source>
</evidence>
<evidence type="ECO:0000256" key="3">
    <source>
        <dbReference type="ARBA" id="ARBA00009105"/>
    </source>
</evidence>
<keyword evidence="7" id="KW-1133">Transmembrane helix</keyword>
<comment type="caution">
    <text evidence="11">The sequence shown here is derived from an EMBL/GenBank/DDBJ whole genome shotgun (WGS) entry which is preliminary data.</text>
</comment>
<evidence type="ECO:0000256" key="6">
    <source>
        <dbReference type="ARBA" id="ARBA00022968"/>
    </source>
</evidence>
<dbReference type="GO" id="GO:0046354">
    <property type="term" value="P:mannan biosynthetic process"/>
    <property type="evidence" value="ECO:0007669"/>
    <property type="project" value="TreeGrafter"/>
</dbReference>
<accession>A0A815NI02</accession>
<evidence type="ECO:0000256" key="4">
    <source>
        <dbReference type="ARBA" id="ARBA00022679"/>
    </source>
</evidence>
<evidence type="ECO:0000313" key="11">
    <source>
        <dbReference type="EMBL" id="CAF1438081.1"/>
    </source>
</evidence>
<dbReference type="PANTHER" id="PTHR31646">
    <property type="entry name" value="ALPHA-1,2-MANNOSYLTRANSFERASE MNN2"/>
    <property type="match status" value="1"/>
</dbReference>
<evidence type="ECO:0000256" key="1">
    <source>
        <dbReference type="ARBA" id="ARBA00004394"/>
    </source>
</evidence>
<keyword evidence="6" id="KW-0735">Signal-anchor</keyword>
<gene>
    <name evidence="11" type="ORF">XAT740_LOCUS36154</name>
</gene>
<dbReference type="Proteomes" id="UP000663828">
    <property type="component" value="Unassembled WGS sequence"/>
</dbReference>
<sequence length="296" mass="34503">MSELLQRFRENIPQCPHEYFHDRGIVLTKNDSNFVFKPNIGHLLKPFPYKPAAILSATFAEVLFLDCDAYVTRDSDELFLSDSILAVWKLFQTNCAQNESELDSVVSVLNKNQVWNGLYMTKLINDNYPLFYKYATDGDKDTFRLAFRYKKVKPDHSMVPIFAGVTLCKTDSSSQHIYFNFLSHVRIFKYERIIYSLFTLGYTRIGLDDPNNNTFVFRHCRLLNAPTSCFHILKQETVQLDENDCFKGSIPLEEMDNHEYQSNESLPIGTLKNNEVLMSRTNHLMPHFIDNFVKFL</sequence>
<evidence type="ECO:0000256" key="9">
    <source>
        <dbReference type="ARBA" id="ARBA00023136"/>
    </source>
</evidence>
<organism evidence="11 12">
    <name type="scientific">Adineta ricciae</name>
    <name type="common">Rotifer</name>
    <dbReference type="NCBI Taxonomy" id="249248"/>
    <lineage>
        <taxon>Eukaryota</taxon>
        <taxon>Metazoa</taxon>
        <taxon>Spiralia</taxon>
        <taxon>Gnathifera</taxon>
        <taxon>Rotifera</taxon>
        <taxon>Eurotatoria</taxon>
        <taxon>Bdelloidea</taxon>
        <taxon>Adinetida</taxon>
        <taxon>Adinetidae</taxon>
        <taxon>Adineta</taxon>
    </lineage>
</organism>
<dbReference type="InterPro" id="IPR029044">
    <property type="entry name" value="Nucleotide-diphossugar_trans"/>
</dbReference>
<keyword evidence="9" id="KW-0472">Membrane</keyword>
<evidence type="ECO:0000256" key="5">
    <source>
        <dbReference type="ARBA" id="ARBA00022692"/>
    </source>
</evidence>
<dbReference type="GO" id="GO:0000139">
    <property type="term" value="C:Golgi membrane"/>
    <property type="evidence" value="ECO:0007669"/>
    <property type="project" value="UniProtKB-SubCell"/>
</dbReference>
<evidence type="ECO:0000256" key="7">
    <source>
        <dbReference type="ARBA" id="ARBA00022989"/>
    </source>
</evidence>